<name>A0A1J5S730_9ZZZZ</name>
<dbReference type="PANTHER" id="PTHR37844:SF2">
    <property type="entry name" value="SER_THR PROTEIN PHOSPHATASE SUPERFAMILY (AFU_ORTHOLOGUE AFUA_1G14840)"/>
    <property type="match status" value="1"/>
</dbReference>
<dbReference type="InterPro" id="IPR004843">
    <property type="entry name" value="Calcineurin-like_PHP"/>
</dbReference>
<reference evidence="2" key="1">
    <citation type="submission" date="2016-10" db="EMBL/GenBank/DDBJ databases">
        <title>Sequence of Gallionella enrichment culture.</title>
        <authorList>
            <person name="Poehlein A."/>
            <person name="Muehling M."/>
            <person name="Daniel R."/>
        </authorList>
    </citation>
    <scope>NUCLEOTIDE SEQUENCE</scope>
</reference>
<dbReference type="Pfam" id="PF00149">
    <property type="entry name" value="Metallophos"/>
    <property type="match status" value="1"/>
</dbReference>
<dbReference type="SUPFAM" id="SSF56300">
    <property type="entry name" value="Metallo-dependent phosphatases"/>
    <property type="match status" value="1"/>
</dbReference>
<dbReference type="GO" id="GO:0016787">
    <property type="term" value="F:hydrolase activity"/>
    <property type="evidence" value="ECO:0007669"/>
    <property type="project" value="InterPro"/>
</dbReference>
<protein>
    <submittedName>
        <fullName evidence="2">Calcineurin-like phosphoesterase superfamily domain protein</fullName>
    </submittedName>
</protein>
<dbReference type="EMBL" id="MLJW01000130">
    <property type="protein sequence ID" value="OIQ97603.1"/>
    <property type="molecule type" value="Genomic_DNA"/>
</dbReference>
<dbReference type="Gene3D" id="3.60.21.10">
    <property type="match status" value="2"/>
</dbReference>
<evidence type="ECO:0000313" key="2">
    <source>
        <dbReference type="EMBL" id="OIQ97603.1"/>
    </source>
</evidence>
<dbReference type="PANTHER" id="PTHR37844">
    <property type="entry name" value="SER/THR PROTEIN PHOSPHATASE SUPERFAMILY (AFU_ORTHOLOGUE AFUA_1G14840)"/>
    <property type="match status" value="1"/>
</dbReference>
<dbReference type="AlphaFoldDB" id="A0A1J5S730"/>
<feature type="domain" description="Calcineurin-like phosphoesterase" evidence="1">
    <location>
        <begin position="1"/>
        <end position="247"/>
    </location>
</feature>
<sequence length="284" mass="32180">MKLHILSDLHFEFGKWPKSVDVNEIDADVTVLAGDIGVGLQGIQWALAIDRPVIYVMGNHEFYGQRPMDYLWRKAREKIADTHVHLLENESVLIDDPRHPGDRVRFFGAMLWTDFCILGAEQQEECMRHASQTMSDYSAMYVSRRGGVISEPGFASSHQGDRLTPRKTLSLHHESRDYLERELSRNADPFVVMDTVTKTVVVTHHAPSAKSLLDQQAFAYSDAAYASHLDHLVREADLWIHGHTHVPVDYRIGNHRSGRVVSNPRGYVGHAAVEEFDPSFVVEV</sequence>
<dbReference type="InterPro" id="IPR029052">
    <property type="entry name" value="Metallo-depent_PP-like"/>
</dbReference>
<comment type="caution">
    <text evidence="2">The sequence shown here is derived from an EMBL/GenBank/DDBJ whole genome shotgun (WGS) entry which is preliminary data.</text>
</comment>
<accession>A0A1J5S730</accession>
<gene>
    <name evidence="2" type="ORF">GALL_203620</name>
</gene>
<organism evidence="2">
    <name type="scientific">mine drainage metagenome</name>
    <dbReference type="NCBI Taxonomy" id="410659"/>
    <lineage>
        <taxon>unclassified sequences</taxon>
        <taxon>metagenomes</taxon>
        <taxon>ecological metagenomes</taxon>
    </lineage>
</organism>
<proteinExistence type="predicted"/>
<evidence type="ECO:0000259" key="1">
    <source>
        <dbReference type="Pfam" id="PF00149"/>
    </source>
</evidence>